<dbReference type="GO" id="GO:0016020">
    <property type="term" value="C:membrane"/>
    <property type="evidence" value="ECO:0007669"/>
    <property type="project" value="TreeGrafter"/>
</dbReference>
<dbReference type="InterPro" id="IPR011993">
    <property type="entry name" value="PH-like_dom_sf"/>
</dbReference>
<dbReference type="SMART" id="SM00233">
    <property type="entry name" value="PH"/>
    <property type="match status" value="1"/>
</dbReference>
<feature type="compositionally biased region" description="Pro residues" evidence="3">
    <location>
        <begin position="126"/>
        <end position="138"/>
    </location>
</feature>
<dbReference type="Gene3D" id="2.30.29.30">
    <property type="entry name" value="Pleckstrin-homology domain (PH domain)/Phosphotyrosine-binding domain (PTB)"/>
    <property type="match status" value="1"/>
</dbReference>
<dbReference type="CDD" id="cd00030">
    <property type="entry name" value="C2"/>
    <property type="match status" value="3"/>
</dbReference>
<dbReference type="InterPro" id="IPR001849">
    <property type="entry name" value="PH_domain"/>
</dbReference>
<feature type="domain" description="PH" evidence="4">
    <location>
        <begin position="5"/>
        <end position="105"/>
    </location>
</feature>
<dbReference type="PANTHER" id="PTHR45911">
    <property type="entry name" value="C2 DOMAIN-CONTAINING PROTEIN"/>
    <property type="match status" value="1"/>
</dbReference>
<evidence type="ECO:0000313" key="7">
    <source>
        <dbReference type="Proteomes" id="UP000054636"/>
    </source>
</evidence>
<dbReference type="SMART" id="SM00239">
    <property type="entry name" value="C2"/>
    <property type="match status" value="3"/>
</dbReference>
<evidence type="ECO:0000256" key="1">
    <source>
        <dbReference type="ARBA" id="ARBA00022723"/>
    </source>
</evidence>
<dbReference type="EMBL" id="LNFP01000088">
    <property type="protein sequence ID" value="KUF97972.1"/>
    <property type="molecule type" value="Genomic_DNA"/>
</dbReference>
<comment type="caution">
    <text evidence="6">The sequence shown here is derived from an EMBL/GenBank/DDBJ whole genome shotgun (WGS) entry which is preliminary data.</text>
</comment>
<gene>
    <name evidence="6" type="ORF">AM588_10010419</name>
</gene>
<dbReference type="Pfam" id="PF00168">
    <property type="entry name" value="C2"/>
    <property type="match status" value="4"/>
</dbReference>
<feature type="domain" description="C2" evidence="5">
    <location>
        <begin position="300"/>
        <end position="431"/>
    </location>
</feature>
<name>A0A0W8DNP1_PHYNI</name>
<feature type="domain" description="C2" evidence="5">
    <location>
        <begin position="638"/>
        <end position="757"/>
    </location>
</feature>
<dbReference type="InterPro" id="IPR000008">
    <property type="entry name" value="C2_dom"/>
</dbReference>
<dbReference type="FunFam" id="2.60.40.150:FF:000527">
    <property type="entry name" value="Uncharacterized protein"/>
    <property type="match status" value="1"/>
</dbReference>
<evidence type="ECO:0000259" key="4">
    <source>
        <dbReference type="PROSITE" id="PS50003"/>
    </source>
</evidence>
<accession>A0A0W8DNP1</accession>
<dbReference type="PANTHER" id="PTHR45911:SF4">
    <property type="entry name" value="MULTIPLE C2 AND TRANSMEMBRANE DOMAIN-CONTAINING PROTEIN"/>
    <property type="match status" value="1"/>
</dbReference>
<evidence type="ECO:0000256" key="2">
    <source>
        <dbReference type="ARBA" id="ARBA00022837"/>
    </source>
</evidence>
<reference evidence="6 7" key="1">
    <citation type="submission" date="2015-11" db="EMBL/GenBank/DDBJ databases">
        <title>Genomes and virulence difference between two physiological races of Phytophthora nicotianae.</title>
        <authorList>
            <person name="Liu H."/>
            <person name="Ma X."/>
            <person name="Yu H."/>
            <person name="Fang D."/>
            <person name="Li Y."/>
            <person name="Wang X."/>
            <person name="Wang W."/>
            <person name="Dong Y."/>
            <person name="Xiao B."/>
        </authorList>
    </citation>
    <scope>NUCLEOTIDE SEQUENCE [LARGE SCALE GENOMIC DNA]</scope>
    <source>
        <strain evidence="7">race 1</strain>
    </source>
</reference>
<dbReference type="AlphaFoldDB" id="A0A0W8DNP1"/>
<dbReference type="Proteomes" id="UP000054636">
    <property type="component" value="Unassembled WGS sequence"/>
</dbReference>
<dbReference type="GO" id="GO:0005509">
    <property type="term" value="F:calcium ion binding"/>
    <property type="evidence" value="ECO:0007669"/>
    <property type="project" value="TreeGrafter"/>
</dbReference>
<evidence type="ECO:0000313" key="6">
    <source>
        <dbReference type="EMBL" id="KUF97972.1"/>
    </source>
</evidence>
<feature type="domain" description="C2" evidence="5">
    <location>
        <begin position="124"/>
        <end position="257"/>
    </location>
</feature>
<dbReference type="Gene3D" id="2.60.40.150">
    <property type="entry name" value="C2 domain"/>
    <property type="match status" value="3"/>
</dbReference>
<dbReference type="InterPro" id="IPR035892">
    <property type="entry name" value="C2_domain_sf"/>
</dbReference>
<evidence type="ECO:0000259" key="5">
    <source>
        <dbReference type="PROSITE" id="PS50004"/>
    </source>
</evidence>
<dbReference type="Pfam" id="PF00169">
    <property type="entry name" value="PH"/>
    <property type="match status" value="1"/>
</dbReference>
<dbReference type="SUPFAM" id="SSF49562">
    <property type="entry name" value="C2 domain (Calcium/lipid-binding domain, CaLB)"/>
    <property type="match status" value="3"/>
</dbReference>
<protein>
    <submittedName>
        <fullName evidence="6">Nicotinamidase</fullName>
    </submittedName>
</protein>
<dbReference type="PROSITE" id="PS50004">
    <property type="entry name" value="C2"/>
    <property type="match status" value="3"/>
</dbReference>
<sequence length="757" mass="85480">MSDQRCIKEGWLQKRSRPGKLVGNWRRRYFRLTSTELAYYKSPQDVAPRRRYELTLDSSVLRTNDQGYSNCIAFQAAPGQPSFYMLADNEDEKEEWTTAIYNAYRRTPDVAQQPPAPEIPKATPESTPPQPPPPPAPPSRILLKLVVEEARKLKAADMNGKSDPYCIVKLIGKDGKTIEVEEKRTDVISATLEPVWKASFEIGRVVDLNSVKAVRFDLMDHDTLQRHDSLGTVEVPFSRFRMSSASTVQSEPIDEWFRVNPPKKTGLSSSFREKEHVVKDWGELHVKMSITGPNLVDFFHNSELEFVPTSPVATATKEHTDNRLEVTVLAARNLISVDANDSSDPYCELTLLDDNGRPISSEYATTATMHRTRNPTWANEHHVFGLICPIETAASLKVRVVDYDKTNRNDPLGFVIIHLEQLSAHKWTEWHALQPEEGMSNRANLGEIQLKIWLIGERRGEHARRLKIDKELHLKAHSQSVEQLEYENAQIEMYDAACKLDGARIPCAVTDYQARDPRFYGINGCIHYLNSQIPRAHQEKTSTDESFQARTGLEGQALLEVTVIQASDLKQNQKAGDKPSTATPYAVIELDPSVCVEECKRTSAPLSPKKSKRVAAGEARNTMFSKRAQGEVSMHRTKLAKNEMRSESPLEINPDILVLKVEIRTGHGFSPADMNGYSDPYCTLSLTDRTTGKAIEAEKKRTAVMSKTLNPVWTNEIFVFGNVSLRVTLPSLCENSYTYRLCIIFFDVCAECPPFRR</sequence>
<feature type="region of interest" description="Disordered" evidence="3">
    <location>
        <begin position="107"/>
        <end position="139"/>
    </location>
</feature>
<dbReference type="PROSITE" id="PS50003">
    <property type="entry name" value="PH_DOMAIN"/>
    <property type="match status" value="1"/>
</dbReference>
<organism evidence="6 7">
    <name type="scientific">Phytophthora nicotianae</name>
    <name type="common">Potato buckeye rot agent</name>
    <name type="synonym">Phytophthora parasitica</name>
    <dbReference type="NCBI Taxonomy" id="4792"/>
    <lineage>
        <taxon>Eukaryota</taxon>
        <taxon>Sar</taxon>
        <taxon>Stramenopiles</taxon>
        <taxon>Oomycota</taxon>
        <taxon>Peronosporomycetes</taxon>
        <taxon>Peronosporales</taxon>
        <taxon>Peronosporaceae</taxon>
        <taxon>Phytophthora</taxon>
    </lineage>
</organism>
<proteinExistence type="predicted"/>
<evidence type="ECO:0000256" key="3">
    <source>
        <dbReference type="SAM" id="MobiDB-lite"/>
    </source>
</evidence>
<keyword evidence="1" id="KW-0479">Metal-binding</keyword>
<dbReference type="SUPFAM" id="SSF50729">
    <property type="entry name" value="PH domain-like"/>
    <property type="match status" value="1"/>
</dbReference>
<keyword evidence="2" id="KW-0106">Calcium</keyword>